<reference evidence="3 4" key="1">
    <citation type="submission" date="2020-03" db="EMBL/GenBank/DDBJ databases">
        <title>Screen low temperature-resistant strains for efficient degradation of petroleum hydrocarbons under the low temperature.</title>
        <authorList>
            <person name="Wang Y."/>
            <person name="Chen J."/>
        </authorList>
    </citation>
    <scope>NUCLEOTIDE SEQUENCE [LARGE SCALE GENOMIC DNA]</scope>
    <source>
        <strain evidence="3 4">KB1</strain>
        <plasmid evidence="3 4">plas1</plasmid>
    </source>
</reference>
<evidence type="ECO:0000256" key="2">
    <source>
        <dbReference type="SAM" id="Phobius"/>
    </source>
</evidence>
<feature type="transmembrane region" description="Helical" evidence="2">
    <location>
        <begin position="89"/>
        <end position="109"/>
    </location>
</feature>
<keyword evidence="3" id="KW-0614">Plasmid</keyword>
<keyword evidence="2" id="KW-0812">Transmembrane</keyword>
<feature type="transmembrane region" description="Helical" evidence="2">
    <location>
        <begin position="62"/>
        <end position="83"/>
    </location>
</feature>
<proteinExistence type="predicted"/>
<dbReference type="Proteomes" id="UP000502345">
    <property type="component" value="Plasmid plas1"/>
</dbReference>
<protein>
    <submittedName>
        <fullName evidence="3">Putative membrane protein</fullName>
    </submittedName>
</protein>
<evidence type="ECO:0000313" key="3">
    <source>
        <dbReference type="EMBL" id="QIP43891.1"/>
    </source>
</evidence>
<dbReference type="EMBL" id="CP050125">
    <property type="protein sequence ID" value="QIP43891.1"/>
    <property type="molecule type" value="Genomic_DNA"/>
</dbReference>
<dbReference type="AlphaFoldDB" id="A0A6G9D4Y2"/>
<evidence type="ECO:0000313" key="4">
    <source>
        <dbReference type="Proteomes" id="UP000502345"/>
    </source>
</evidence>
<feature type="compositionally biased region" description="Polar residues" evidence="1">
    <location>
        <begin position="14"/>
        <end position="23"/>
    </location>
</feature>
<sequence length="308" mass="31706">MDALKELSEMAESNVESGNTADGASTSLSAEEAESTTPGRGQRPGLVSVADAGRRKPPLSTYLPILGVIAVSVAVWIAARWAFGRHEQAGLWSVASFAALAGAAVSVAVRPLMAGLCALVQIPVRPTSRPMVPAVATAGLWFGAVMVAGGDAILPAWLTVAALSVWAAWIDHFTLRFPLPLIRAVTAAGLLLGAMAVVVDQDPASGLRAVVAGAAIFASYLVFAIITRGHPGLADVRLSFILTAAVGWVGWMNVASAVLLPNILAVVGVAVTKVFGGRKVRGVEFGFAPYLVVGTALAVALPAGWWLL</sequence>
<name>A0A6G9D4Y2_RHOER</name>
<accession>A0A6G9D4Y2</accession>
<feature type="region of interest" description="Disordered" evidence="1">
    <location>
        <begin position="1"/>
        <end position="52"/>
    </location>
</feature>
<evidence type="ECO:0000256" key="1">
    <source>
        <dbReference type="SAM" id="MobiDB-lite"/>
    </source>
</evidence>
<organism evidence="3 4">
    <name type="scientific">Rhodococcus erythropolis</name>
    <name type="common">Arthrobacter picolinophilus</name>
    <dbReference type="NCBI Taxonomy" id="1833"/>
    <lineage>
        <taxon>Bacteria</taxon>
        <taxon>Bacillati</taxon>
        <taxon>Actinomycetota</taxon>
        <taxon>Actinomycetes</taxon>
        <taxon>Mycobacteriales</taxon>
        <taxon>Nocardiaceae</taxon>
        <taxon>Rhodococcus</taxon>
        <taxon>Rhodococcus erythropolis group</taxon>
    </lineage>
</organism>
<gene>
    <name evidence="3" type="ORF">G9444_6648</name>
</gene>
<feature type="transmembrane region" description="Helical" evidence="2">
    <location>
        <begin position="257"/>
        <end position="275"/>
    </location>
</feature>
<feature type="transmembrane region" description="Helical" evidence="2">
    <location>
        <begin position="287"/>
        <end position="307"/>
    </location>
</feature>
<feature type="transmembrane region" description="Helical" evidence="2">
    <location>
        <begin position="205"/>
        <end position="226"/>
    </location>
</feature>
<keyword evidence="2" id="KW-1133">Transmembrane helix</keyword>
<keyword evidence="2" id="KW-0472">Membrane</keyword>
<geneLocation type="plasmid" evidence="3 4">
    <name>plas1</name>
</geneLocation>
<feature type="transmembrane region" description="Helical" evidence="2">
    <location>
        <begin position="181"/>
        <end position="199"/>
    </location>
</feature>